<keyword evidence="2" id="KW-0808">Transferase</keyword>
<dbReference type="PANTHER" id="PTHR42919:SF35">
    <property type="entry name" value="N-ACETYLTRANSFERASE DOMAIN-CONTAINING PROTEIN"/>
    <property type="match status" value="1"/>
</dbReference>
<dbReference type="AlphaFoldDB" id="A0A1C4V7M9"/>
<dbReference type="PANTHER" id="PTHR42919">
    <property type="entry name" value="N-ALPHA-ACETYLTRANSFERASE"/>
    <property type="match status" value="1"/>
</dbReference>
<dbReference type="InterPro" id="IPR000182">
    <property type="entry name" value="GNAT_dom"/>
</dbReference>
<dbReference type="RefSeq" id="WP_157744352.1">
    <property type="nucleotide sequence ID" value="NZ_LT607411.1"/>
</dbReference>
<name>A0A1C4V7M9_MICVI</name>
<organism evidence="2 3">
    <name type="scientific">Micromonospora viridifaciens</name>
    <dbReference type="NCBI Taxonomy" id="1881"/>
    <lineage>
        <taxon>Bacteria</taxon>
        <taxon>Bacillati</taxon>
        <taxon>Actinomycetota</taxon>
        <taxon>Actinomycetes</taxon>
        <taxon>Micromonosporales</taxon>
        <taxon>Micromonosporaceae</taxon>
        <taxon>Micromonospora</taxon>
    </lineage>
</organism>
<dbReference type="Pfam" id="PF00583">
    <property type="entry name" value="Acetyltransf_1"/>
    <property type="match status" value="1"/>
</dbReference>
<dbReference type="GO" id="GO:0016747">
    <property type="term" value="F:acyltransferase activity, transferring groups other than amino-acyl groups"/>
    <property type="evidence" value="ECO:0007669"/>
    <property type="project" value="InterPro"/>
</dbReference>
<keyword evidence="3" id="KW-1185">Reference proteome</keyword>
<dbReference type="SUPFAM" id="SSF55729">
    <property type="entry name" value="Acyl-CoA N-acyltransferases (Nat)"/>
    <property type="match status" value="1"/>
</dbReference>
<dbReference type="CDD" id="cd04301">
    <property type="entry name" value="NAT_SF"/>
    <property type="match status" value="1"/>
</dbReference>
<dbReference type="InterPro" id="IPR051556">
    <property type="entry name" value="N-term/lysine_N-AcTrnsfr"/>
</dbReference>
<evidence type="ECO:0000313" key="3">
    <source>
        <dbReference type="Proteomes" id="UP000198242"/>
    </source>
</evidence>
<dbReference type="Proteomes" id="UP000198242">
    <property type="component" value="Chromosome I"/>
</dbReference>
<dbReference type="Gene3D" id="3.40.630.30">
    <property type="match status" value="1"/>
</dbReference>
<sequence length="155" mass="17561">MTLTLEPMTEEQYRRYRDRAEVAYAQDVADSGMLPPAEAQQKARDDYARLLPDGLASEGHHLWTAYDGDVEVGLLWLQVERKSDGPHAFVYDFEVCPEVRRKGYGRAILEAAEAQCREWGVVSVGLSVFGFNAGARTLYEQMGFEVAVLQMRKRL</sequence>
<dbReference type="InterPro" id="IPR016181">
    <property type="entry name" value="Acyl_CoA_acyltransferase"/>
</dbReference>
<evidence type="ECO:0000259" key="1">
    <source>
        <dbReference type="PROSITE" id="PS51186"/>
    </source>
</evidence>
<dbReference type="EMBL" id="LT607411">
    <property type="protein sequence ID" value="SCE79942.1"/>
    <property type="molecule type" value="Genomic_DNA"/>
</dbReference>
<evidence type="ECO:0000313" key="2">
    <source>
        <dbReference type="EMBL" id="SCE79942.1"/>
    </source>
</evidence>
<feature type="domain" description="N-acetyltransferase" evidence="1">
    <location>
        <begin position="3"/>
        <end position="155"/>
    </location>
</feature>
<gene>
    <name evidence="2" type="ORF">GA0074695_1215</name>
</gene>
<dbReference type="OrthoDB" id="3381976at2"/>
<accession>A0A1C4V7M9</accession>
<proteinExistence type="predicted"/>
<reference evidence="3" key="1">
    <citation type="submission" date="2016-06" db="EMBL/GenBank/DDBJ databases">
        <authorList>
            <person name="Varghese N."/>
            <person name="Submissions Spin"/>
        </authorList>
    </citation>
    <scope>NUCLEOTIDE SEQUENCE [LARGE SCALE GENOMIC DNA]</scope>
    <source>
        <strain evidence="3">DSM 43909</strain>
    </source>
</reference>
<protein>
    <submittedName>
        <fullName evidence="2">Acetyltransferase (GNAT) family protein</fullName>
    </submittedName>
</protein>
<dbReference type="PROSITE" id="PS51186">
    <property type="entry name" value="GNAT"/>
    <property type="match status" value="1"/>
</dbReference>